<comment type="similarity">
    <text evidence="2">Belongs to the peptidase S49 family.</text>
</comment>
<evidence type="ECO:0000313" key="10">
    <source>
        <dbReference type="EMBL" id="BAV95044.1"/>
    </source>
</evidence>
<sequence>MKKFLLQILSSIIGTSIVFLIAPIIIGIIVLAVYSSSITSDRITTISENTVLKISLDNKVVVDNVQKNAVDYLISEMISDSDRKVIGLDDIVSSIEKAKTDSHIVGIELRSGNPKAGFTQLKSIRDKLKEFKQGGKFIFSYSEQYTNKGYYLSSVSDKVFLNPLGMLDWRGLYTHILFFKRLQNNIGIHMNVFRQGKFKGAAEPFLNEKLSEENKLQIQRMLDLLWKDVLVEVSESRNISVDKLDDIAEEVKVKFPSEAEAEMFIDQIAYEDEFIDKIKNEVGTSVEVKKVSLEDYVYVNRDYYSVKKDKIAILYAQGNIHFKEGSEKYEIGHLSFIKAIRDIADDDNIKAVVLRVNSTGGSPLASELIWRELMLLKRKKPLYVSMGDFAASGGYYISTAADKIIASSSTITGSIGVFAVIPNAENFFGLVGITTDSVVTNKNSFVFNISRGATKNHKKEIEQQLDNIYDTFIDRVSKGRGINKKAVDEIAQGRIWVGKDALEKKLVDALGNLDDAVKMIATASNLDNYSLVNYPKVDPKDFFSSFLHSVKTMAKFNVLSPELKQYLDIEKKMKDNKIDIKAQLPFEIEIK</sequence>
<evidence type="ECO:0000256" key="1">
    <source>
        <dbReference type="ARBA" id="ARBA00004370"/>
    </source>
</evidence>
<dbReference type="Gene3D" id="3.90.226.10">
    <property type="entry name" value="2-enoyl-CoA Hydratase, Chain A, domain 1"/>
    <property type="match status" value="2"/>
</dbReference>
<dbReference type="Pfam" id="PF01343">
    <property type="entry name" value="Peptidase_S49"/>
    <property type="match status" value="2"/>
</dbReference>
<dbReference type="InterPro" id="IPR004634">
    <property type="entry name" value="Pept_S49_pIV"/>
</dbReference>
<dbReference type="NCBIfam" id="TIGR00705">
    <property type="entry name" value="SppA_67K"/>
    <property type="match status" value="1"/>
</dbReference>
<evidence type="ECO:0000256" key="3">
    <source>
        <dbReference type="ARBA" id="ARBA00022670"/>
    </source>
</evidence>
<reference evidence="10 11" key="1">
    <citation type="submission" date="2014-03" db="EMBL/GenBank/DDBJ databases">
        <title>complete genome sequence of Flavobacteriaceae bacterium JBKA-6.</title>
        <authorList>
            <person name="Takano T."/>
            <person name="Nakamura Y."/>
            <person name="Takuma S."/>
            <person name="Yasuike M."/>
            <person name="Matsuyama T."/>
            <person name="Sakai T."/>
            <person name="Fujiwara A."/>
            <person name="Kimoto K."/>
            <person name="Fukuda Y."/>
            <person name="Kondo H."/>
            <person name="Hirono I."/>
            <person name="Nakayasu C."/>
        </authorList>
    </citation>
    <scope>NUCLEOTIDE SEQUENCE [LARGE SCALE GENOMIC DNA]</scope>
    <source>
        <strain evidence="10 11">JBKA-6</strain>
    </source>
</reference>
<proteinExistence type="inferred from homology"/>
<dbReference type="Gene3D" id="6.20.330.10">
    <property type="match status" value="1"/>
</dbReference>
<dbReference type="PIRSF" id="PIRSF001217">
    <property type="entry name" value="Protease_4_SppA"/>
    <property type="match status" value="1"/>
</dbReference>
<dbReference type="PANTHER" id="PTHR33209">
    <property type="entry name" value="PROTEASE 4"/>
    <property type="match status" value="1"/>
</dbReference>
<keyword evidence="11" id="KW-1185">Reference proteome</keyword>
<dbReference type="RefSeq" id="WP_096686522.1">
    <property type="nucleotide sequence ID" value="NZ_AP014564.1"/>
</dbReference>
<feature type="active site" description="Nucleophile" evidence="7">
    <location>
        <position position="392"/>
    </location>
</feature>
<comment type="subcellular location">
    <subcellularLocation>
        <location evidence="1">Membrane</location>
    </subcellularLocation>
</comment>
<dbReference type="Proteomes" id="UP000243197">
    <property type="component" value="Chromosome"/>
</dbReference>
<dbReference type="SUPFAM" id="SSF52096">
    <property type="entry name" value="ClpP/crotonase"/>
    <property type="match status" value="2"/>
</dbReference>
<dbReference type="NCBIfam" id="TIGR00706">
    <property type="entry name" value="SppA_dom"/>
    <property type="match status" value="1"/>
</dbReference>
<feature type="transmembrane region" description="Helical" evidence="8">
    <location>
        <begin position="12"/>
        <end position="34"/>
    </location>
</feature>
<protein>
    <submittedName>
        <fullName evidence="10">Signal peptide peptidase SppA</fullName>
    </submittedName>
</protein>
<evidence type="ECO:0000256" key="8">
    <source>
        <dbReference type="SAM" id="Phobius"/>
    </source>
</evidence>
<dbReference type="CDD" id="cd07023">
    <property type="entry name" value="S49_Sppa_N_C"/>
    <property type="match status" value="1"/>
</dbReference>
<keyword evidence="4" id="KW-0378">Hydrolase</keyword>
<organism evidence="10 11">
    <name type="scientific">Ichthyobacterium seriolicida</name>
    <dbReference type="NCBI Taxonomy" id="242600"/>
    <lineage>
        <taxon>Bacteria</taxon>
        <taxon>Pseudomonadati</taxon>
        <taxon>Bacteroidota</taxon>
        <taxon>Flavobacteriia</taxon>
        <taxon>Flavobacteriales</taxon>
        <taxon>Ichthyobacteriaceae</taxon>
        <taxon>Ichthyobacterium</taxon>
    </lineage>
</organism>
<name>A0A1J1E4R6_9FLAO</name>
<keyword evidence="3" id="KW-0645">Protease</keyword>
<dbReference type="GO" id="GO:0016020">
    <property type="term" value="C:membrane"/>
    <property type="evidence" value="ECO:0007669"/>
    <property type="project" value="UniProtKB-SubCell"/>
</dbReference>
<dbReference type="KEGG" id="ise:JBKA6_1031"/>
<accession>A0A1J1E4R6</accession>
<keyword evidence="8" id="KW-0812">Transmembrane</keyword>
<gene>
    <name evidence="10" type="ORF">JBKA6_1031</name>
</gene>
<dbReference type="CDD" id="cd07018">
    <property type="entry name" value="S49_SppA_67K_type"/>
    <property type="match status" value="1"/>
</dbReference>
<feature type="domain" description="Peptidase S49" evidence="9">
    <location>
        <begin position="131"/>
        <end position="283"/>
    </location>
</feature>
<evidence type="ECO:0000313" key="11">
    <source>
        <dbReference type="Proteomes" id="UP000243197"/>
    </source>
</evidence>
<evidence type="ECO:0000256" key="4">
    <source>
        <dbReference type="ARBA" id="ARBA00022801"/>
    </source>
</evidence>
<dbReference type="InterPro" id="IPR029045">
    <property type="entry name" value="ClpP/crotonase-like_dom_sf"/>
</dbReference>
<evidence type="ECO:0000256" key="5">
    <source>
        <dbReference type="ARBA" id="ARBA00022825"/>
    </source>
</evidence>
<dbReference type="InterPro" id="IPR047272">
    <property type="entry name" value="S49_SppA_C"/>
</dbReference>
<dbReference type="GO" id="GO:0006465">
    <property type="term" value="P:signal peptide processing"/>
    <property type="evidence" value="ECO:0007669"/>
    <property type="project" value="InterPro"/>
</dbReference>
<dbReference type="EMBL" id="AP014564">
    <property type="protein sequence ID" value="BAV95044.1"/>
    <property type="molecule type" value="Genomic_DNA"/>
</dbReference>
<dbReference type="AlphaFoldDB" id="A0A1J1E4R6"/>
<keyword evidence="8" id="KW-1133">Transmembrane helix</keyword>
<dbReference type="OrthoDB" id="9764363at2"/>
<dbReference type="InterPro" id="IPR047217">
    <property type="entry name" value="S49_SppA_67K_type_N"/>
</dbReference>
<keyword evidence="5" id="KW-0720">Serine protease</keyword>
<dbReference type="InterPro" id="IPR004635">
    <property type="entry name" value="Pept_S49_SppA"/>
</dbReference>
<evidence type="ECO:0000256" key="6">
    <source>
        <dbReference type="ARBA" id="ARBA00023136"/>
    </source>
</evidence>
<evidence type="ECO:0000256" key="2">
    <source>
        <dbReference type="ARBA" id="ARBA00008683"/>
    </source>
</evidence>
<dbReference type="GO" id="GO:0008236">
    <property type="term" value="F:serine-type peptidase activity"/>
    <property type="evidence" value="ECO:0007669"/>
    <property type="project" value="UniProtKB-KW"/>
</dbReference>
<evidence type="ECO:0000256" key="7">
    <source>
        <dbReference type="PIRSR" id="PIRSR001217-1"/>
    </source>
</evidence>
<dbReference type="PANTHER" id="PTHR33209:SF1">
    <property type="entry name" value="PEPTIDASE S49 DOMAIN-CONTAINING PROTEIN"/>
    <property type="match status" value="1"/>
</dbReference>
<dbReference type="InterPro" id="IPR002142">
    <property type="entry name" value="Peptidase_S49"/>
</dbReference>
<keyword evidence="6 8" id="KW-0472">Membrane</keyword>
<evidence type="ECO:0000259" key="9">
    <source>
        <dbReference type="Pfam" id="PF01343"/>
    </source>
</evidence>
<feature type="active site" description="Proton donor/acceptor" evidence="7">
    <location>
        <position position="199"/>
    </location>
</feature>
<feature type="domain" description="Peptidase S49" evidence="9">
    <location>
        <begin position="376"/>
        <end position="526"/>
    </location>
</feature>